<reference evidence="2" key="1">
    <citation type="submission" date="2016-11" db="UniProtKB">
        <authorList>
            <consortium name="WormBaseParasite"/>
        </authorList>
    </citation>
    <scope>IDENTIFICATION</scope>
    <source>
        <strain evidence="2">KR3021</strain>
    </source>
</reference>
<evidence type="ECO:0000313" key="1">
    <source>
        <dbReference type="Proteomes" id="UP000095286"/>
    </source>
</evidence>
<accession>A0AC35TW03</accession>
<evidence type="ECO:0000313" key="2">
    <source>
        <dbReference type="WBParaSite" id="RSKR_0000449400.1"/>
    </source>
</evidence>
<dbReference type="WBParaSite" id="RSKR_0000449400.1">
    <property type="protein sequence ID" value="RSKR_0000449400.1"/>
    <property type="gene ID" value="RSKR_0000449400"/>
</dbReference>
<organism evidence="1 2">
    <name type="scientific">Rhabditophanes sp. KR3021</name>
    <dbReference type="NCBI Taxonomy" id="114890"/>
    <lineage>
        <taxon>Eukaryota</taxon>
        <taxon>Metazoa</taxon>
        <taxon>Ecdysozoa</taxon>
        <taxon>Nematoda</taxon>
        <taxon>Chromadorea</taxon>
        <taxon>Rhabditida</taxon>
        <taxon>Tylenchina</taxon>
        <taxon>Panagrolaimomorpha</taxon>
        <taxon>Strongyloidoidea</taxon>
        <taxon>Alloionematidae</taxon>
        <taxon>Rhabditophanes</taxon>
    </lineage>
</organism>
<proteinExistence type="predicted"/>
<protein>
    <submittedName>
        <fullName evidence="2">HD domain-containing protein</fullName>
    </submittedName>
</protein>
<dbReference type="Proteomes" id="UP000095286">
    <property type="component" value="Unplaced"/>
</dbReference>
<name>A0AC35TW03_9BILA</name>
<sequence>MDELLCKKREICDPVHGFIEVSHSAGLLIDTKYFQRTNKLAALSVNKNVYPGAEHTRKIHMLGAYHIATLKLISLRKASPKEDISDKDILCVGIAALFHDIGHGPYSHTYEVFVKTINPESTFSHESATIEMIELIFKDYPAINDHFAKIFEEEDYLFIYECINPPKEFLIKDEWMLKGRPIEKSFLYDIVSNIHSGLDVDKFDYLLRDAQMAGIKDSPFNKDTLHRIINNCKVFMDPDRKYKRLAYDVKIQLEIEAVFHARMTLHRKLYVHKTCVGYEKRLLDAWVSADDHLSFKSTDEISYKLSTMHENIELYSKITDEVVMSAILMSDSAELEESRNILNELADRQLPKRIYLFESNNLKKDNYTSDLISKEIIENCEVPITQKDFFVNIREMHGGKKLDKDPVEFVLFYDKNDELLPKRSSSVKKQFAGGYIDASVYVNYHLSEEKRKAIKESAEKFSKKLQ</sequence>